<feature type="region of interest" description="Disordered" evidence="1">
    <location>
        <begin position="27"/>
        <end position="47"/>
    </location>
</feature>
<feature type="compositionally biased region" description="Basic and acidic residues" evidence="1">
    <location>
        <begin position="27"/>
        <end position="46"/>
    </location>
</feature>
<gene>
    <name evidence="2" type="ORF">EB796_014469</name>
</gene>
<dbReference type="EMBL" id="VXIV02002119">
    <property type="protein sequence ID" value="KAF6027221.1"/>
    <property type="molecule type" value="Genomic_DNA"/>
</dbReference>
<comment type="caution">
    <text evidence="2">The sequence shown here is derived from an EMBL/GenBank/DDBJ whole genome shotgun (WGS) entry which is preliminary data.</text>
</comment>
<evidence type="ECO:0000313" key="2">
    <source>
        <dbReference type="EMBL" id="KAF6027221.1"/>
    </source>
</evidence>
<evidence type="ECO:0000313" key="3">
    <source>
        <dbReference type="Proteomes" id="UP000593567"/>
    </source>
</evidence>
<sequence length="68" mass="7855">MSVNIAAIRKKLAETLADRNTLNLSEKKSIAEADPHPRSTDDEENRKFKRVLTKWMERELGDDSTNIR</sequence>
<dbReference type="Proteomes" id="UP000593567">
    <property type="component" value="Unassembled WGS sequence"/>
</dbReference>
<keyword evidence="3" id="KW-1185">Reference proteome</keyword>
<proteinExistence type="predicted"/>
<organism evidence="2 3">
    <name type="scientific">Bugula neritina</name>
    <name type="common">Brown bryozoan</name>
    <name type="synonym">Sertularia neritina</name>
    <dbReference type="NCBI Taxonomy" id="10212"/>
    <lineage>
        <taxon>Eukaryota</taxon>
        <taxon>Metazoa</taxon>
        <taxon>Spiralia</taxon>
        <taxon>Lophotrochozoa</taxon>
        <taxon>Bryozoa</taxon>
        <taxon>Gymnolaemata</taxon>
        <taxon>Cheilostomatida</taxon>
        <taxon>Flustrina</taxon>
        <taxon>Buguloidea</taxon>
        <taxon>Bugulidae</taxon>
        <taxon>Bugula</taxon>
    </lineage>
</organism>
<evidence type="ECO:0000256" key="1">
    <source>
        <dbReference type="SAM" id="MobiDB-lite"/>
    </source>
</evidence>
<reference evidence="2" key="1">
    <citation type="submission" date="2020-06" db="EMBL/GenBank/DDBJ databases">
        <title>Draft genome of Bugula neritina, a colonial animal packing powerful symbionts and potential medicines.</title>
        <authorList>
            <person name="Rayko M."/>
        </authorList>
    </citation>
    <scope>NUCLEOTIDE SEQUENCE [LARGE SCALE GENOMIC DNA]</scope>
    <source>
        <strain evidence="2">Kwan_BN1</strain>
    </source>
</reference>
<name>A0A7J7JNK5_BUGNE</name>
<dbReference type="AlphaFoldDB" id="A0A7J7JNK5"/>
<accession>A0A7J7JNK5</accession>
<protein>
    <submittedName>
        <fullName evidence="2">Uncharacterized protein</fullName>
    </submittedName>
</protein>